<sequence length="333" mass="38242">MKRYHKSLFVTLLMVVAVLSSGWGFLVHRTIHQLAIYELPEPISAFFYKNMENLVSNAPRPDNRRNEDSTEATKHFIDFEMYGEDAAHKMPTEWQKAVQLFTIDSLLKYGYVPYHVIFMQAKLTNAFKLKNRDSILFYAADLGHYIGDAHVPLHTTVNYDGQLTNQKGLHSLWESMIPEIEIGNYLLYSSHKAVYLKDPTAAIWKAVRTGFAMVPEMLAKEKEVSQSFTEEQKFRVQIRRGRETKSYTSAFAKAYASALKTSINDRLIQSADLIADFWYTAWVDAGKPDLTSLGGALNEEQQKQWNTELEAFKKNELIQQQLLISKKQAPNNN</sequence>
<evidence type="ECO:0000313" key="8">
    <source>
        <dbReference type="Proteomes" id="UP000295741"/>
    </source>
</evidence>
<evidence type="ECO:0000256" key="3">
    <source>
        <dbReference type="ARBA" id="ARBA00022759"/>
    </source>
</evidence>
<reference evidence="7 8" key="1">
    <citation type="submission" date="2019-03" db="EMBL/GenBank/DDBJ databases">
        <title>Genomic Encyclopedia of Archaeal and Bacterial Type Strains, Phase II (KMG-II): from individual species to whole genera.</title>
        <authorList>
            <person name="Goeker M."/>
        </authorList>
    </citation>
    <scope>NUCLEOTIDE SEQUENCE [LARGE SCALE GENOMIC DNA]</scope>
    <source>
        <strain evidence="7 8">DSM 28323</strain>
    </source>
</reference>
<evidence type="ECO:0000313" key="7">
    <source>
        <dbReference type="EMBL" id="TDO27195.1"/>
    </source>
</evidence>
<protein>
    <submittedName>
        <fullName evidence="7">S1/P1 nuclease</fullName>
    </submittedName>
</protein>
<dbReference type="InterPro" id="IPR008947">
    <property type="entry name" value="PLipase_C/P1_nuclease_dom_sf"/>
</dbReference>
<keyword evidence="5" id="KW-1015">Disulfide bond</keyword>
<dbReference type="GO" id="GO:0046872">
    <property type="term" value="F:metal ion binding"/>
    <property type="evidence" value="ECO:0007669"/>
    <property type="project" value="UniProtKB-KW"/>
</dbReference>
<dbReference type="SUPFAM" id="SSF48537">
    <property type="entry name" value="Phospholipase C/P1 nuclease"/>
    <property type="match status" value="1"/>
</dbReference>
<keyword evidence="4" id="KW-0378">Hydrolase</keyword>
<evidence type="ECO:0000256" key="4">
    <source>
        <dbReference type="ARBA" id="ARBA00022801"/>
    </source>
</evidence>
<accession>A0A4R6IZ95</accession>
<keyword evidence="3" id="KW-0255">Endonuclease</keyword>
<evidence type="ECO:0000256" key="6">
    <source>
        <dbReference type="ARBA" id="ARBA00023180"/>
    </source>
</evidence>
<dbReference type="EMBL" id="SNWP01000011">
    <property type="protein sequence ID" value="TDO27195.1"/>
    <property type="molecule type" value="Genomic_DNA"/>
</dbReference>
<dbReference type="GO" id="GO:0006308">
    <property type="term" value="P:DNA catabolic process"/>
    <property type="evidence" value="ECO:0007669"/>
    <property type="project" value="InterPro"/>
</dbReference>
<dbReference type="GO" id="GO:0016788">
    <property type="term" value="F:hydrolase activity, acting on ester bonds"/>
    <property type="evidence" value="ECO:0007669"/>
    <property type="project" value="InterPro"/>
</dbReference>
<dbReference type="AlphaFoldDB" id="A0A4R6IZ95"/>
<keyword evidence="2" id="KW-0479">Metal-binding</keyword>
<dbReference type="GO" id="GO:0003676">
    <property type="term" value="F:nucleic acid binding"/>
    <property type="evidence" value="ECO:0007669"/>
    <property type="project" value="InterPro"/>
</dbReference>
<keyword evidence="8" id="KW-1185">Reference proteome</keyword>
<proteinExistence type="predicted"/>
<evidence type="ECO:0000256" key="1">
    <source>
        <dbReference type="ARBA" id="ARBA00022722"/>
    </source>
</evidence>
<dbReference type="RefSeq" id="WP_133475056.1">
    <property type="nucleotide sequence ID" value="NZ_SNWP01000011.1"/>
</dbReference>
<evidence type="ECO:0000256" key="5">
    <source>
        <dbReference type="ARBA" id="ARBA00023157"/>
    </source>
</evidence>
<dbReference type="Pfam" id="PF02265">
    <property type="entry name" value="S1-P1_nuclease"/>
    <property type="match status" value="1"/>
</dbReference>
<gene>
    <name evidence="7" type="ORF">BC659_2516</name>
</gene>
<dbReference type="OrthoDB" id="267579at2"/>
<dbReference type="CDD" id="cd10981">
    <property type="entry name" value="ZnPC_S1P1"/>
    <property type="match status" value="1"/>
</dbReference>
<dbReference type="Proteomes" id="UP000295741">
    <property type="component" value="Unassembled WGS sequence"/>
</dbReference>
<dbReference type="InterPro" id="IPR003154">
    <property type="entry name" value="S1/P1nuclease"/>
</dbReference>
<organism evidence="7 8">
    <name type="scientific">Sediminibacterium goheungense</name>
    <dbReference type="NCBI Taxonomy" id="1086393"/>
    <lineage>
        <taxon>Bacteria</taxon>
        <taxon>Pseudomonadati</taxon>
        <taxon>Bacteroidota</taxon>
        <taxon>Chitinophagia</taxon>
        <taxon>Chitinophagales</taxon>
        <taxon>Chitinophagaceae</taxon>
        <taxon>Sediminibacterium</taxon>
    </lineage>
</organism>
<dbReference type="GO" id="GO:0004519">
    <property type="term" value="F:endonuclease activity"/>
    <property type="evidence" value="ECO:0007669"/>
    <property type="project" value="UniProtKB-KW"/>
</dbReference>
<name>A0A4R6IZ95_9BACT</name>
<comment type="caution">
    <text evidence="7">The sequence shown here is derived from an EMBL/GenBank/DDBJ whole genome shotgun (WGS) entry which is preliminary data.</text>
</comment>
<dbReference type="Gene3D" id="1.10.575.10">
    <property type="entry name" value="P1 Nuclease"/>
    <property type="match status" value="1"/>
</dbReference>
<keyword evidence="6" id="KW-0325">Glycoprotein</keyword>
<evidence type="ECO:0000256" key="2">
    <source>
        <dbReference type="ARBA" id="ARBA00022723"/>
    </source>
</evidence>
<keyword evidence="1" id="KW-0540">Nuclease</keyword>